<name>A0ABY8FJW7_9GAMM</name>
<evidence type="ECO:0000256" key="2">
    <source>
        <dbReference type="ARBA" id="ARBA00023125"/>
    </source>
</evidence>
<dbReference type="Gene3D" id="1.10.10.60">
    <property type="entry name" value="Homeodomain-like"/>
    <property type="match status" value="1"/>
</dbReference>
<dbReference type="EMBL" id="CP035631">
    <property type="protein sequence ID" value="WFF40164.1"/>
    <property type="molecule type" value="Genomic_DNA"/>
</dbReference>
<evidence type="ECO:0000313" key="5">
    <source>
        <dbReference type="EMBL" id="WFF40164.1"/>
    </source>
</evidence>
<evidence type="ECO:0000259" key="4">
    <source>
        <dbReference type="PROSITE" id="PS01124"/>
    </source>
</evidence>
<organism evidence="5 6">
    <name type="scientific">Salinicola endophyticus</name>
    <dbReference type="NCBI Taxonomy" id="1949083"/>
    <lineage>
        <taxon>Bacteria</taxon>
        <taxon>Pseudomonadati</taxon>
        <taxon>Pseudomonadota</taxon>
        <taxon>Gammaproteobacteria</taxon>
        <taxon>Oceanospirillales</taxon>
        <taxon>Halomonadaceae</taxon>
        <taxon>Salinicola</taxon>
    </lineage>
</organism>
<proteinExistence type="predicted"/>
<dbReference type="PROSITE" id="PS01124">
    <property type="entry name" value="HTH_ARAC_FAMILY_2"/>
    <property type="match status" value="1"/>
</dbReference>
<keyword evidence="3" id="KW-0804">Transcription</keyword>
<dbReference type="PANTHER" id="PTHR47893">
    <property type="entry name" value="REGULATORY PROTEIN PCHR"/>
    <property type="match status" value="1"/>
</dbReference>
<dbReference type="PROSITE" id="PS00041">
    <property type="entry name" value="HTH_ARAC_FAMILY_1"/>
    <property type="match status" value="1"/>
</dbReference>
<feature type="domain" description="HTH araC/xylS-type" evidence="4">
    <location>
        <begin position="262"/>
        <end position="359"/>
    </location>
</feature>
<dbReference type="RefSeq" id="WP_282235515.1">
    <property type="nucleotide sequence ID" value="NZ_CP035631.1"/>
</dbReference>
<dbReference type="Pfam" id="PF12833">
    <property type="entry name" value="HTH_18"/>
    <property type="match status" value="1"/>
</dbReference>
<dbReference type="SMART" id="SM00342">
    <property type="entry name" value="HTH_ARAC"/>
    <property type="match status" value="1"/>
</dbReference>
<accession>A0ABY8FJW7</accession>
<protein>
    <submittedName>
        <fullName evidence="5">AraC family transcriptional regulator</fullName>
    </submittedName>
</protein>
<evidence type="ECO:0000256" key="1">
    <source>
        <dbReference type="ARBA" id="ARBA00023015"/>
    </source>
</evidence>
<sequence length="360" mass="39437">MSASATPDTPPAADVAPHRALSVDDFAHFERRYHIAHRFPDFETGRPGGSRCVVEGRIAEAQPWPGCQWVSSDIGIAQTYESHALPGAPAHLSIIVVLEGEAELALGGERCRLLAGQSALLDYDVPDDTLPDYNVPDALLPSPLSARHVAQPRVRAINLTLLKAPQTPHPSSHASHPLSPWLERLALGHGCRRFSLSDALLRSLEESLQWPVGAPGTELMTEGLALQMLGQALQQSGGGYSVEHGAVEPADALSARDRALLARVHAELERHPGRAHSLDALARLACMSPSALRRKYRCRYGRSLFAQLREFRLRLAHRLLREGLPVQEAARCAGYRHATNFATAFRQFHGVAPREVRREQ</sequence>
<keyword evidence="1" id="KW-0805">Transcription regulation</keyword>
<evidence type="ECO:0000313" key="6">
    <source>
        <dbReference type="Proteomes" id="UP001321526"/>
    </source>
</evidence>
<dbReference type="InterPro" id="IPR018062">
    <property type="entry name" value="HTH_AraC-typ_CS"/>
</dbReference>
<dbReference type="InterPro" id="IPR018060">
    <property type="entry name" value="HTH_AraC"/>
</dbReference>
<dbReference type="Proteomes" id="UP001321526">
    <property type="component" value="Chromosome"/>
</dbReference>
<dbReference type="SUPFAM" id="SSF46689">
    <property type="entry name" value="Homeodomain-like"/>
    <property type="match status" value="1"/>
</dbReference>
<dbReference type="InterPro" id="IPR009057">
    <property type="entry name" value="Homeodomain-like_sf"/>
</dbReference>
<dbReference type="PANTHER" id="PTHR47893:SF1">
    <property type="entry name" value="REGULATORY PROTEIN PCHR"/>
    <property type="match status" value="1"/>
</dbReference>
<keyword evidence="6" id="KW-1185">Reference proteome</keyword>
<keyword evidence="2" id="KW-0238">DNA-binding</keyword>
<dbReference type="InterPro" id="IPR053142">
    <property type="entry name" value="PchR_regulatory_protein"/>
</dbReference>
<gene>
    <name evidence="5" type="ORF">EVC62_00915</name>
</gene>
<evidence type="ECO:0000256" key="3">
    <source>
        <dbReference type="ARBA" id="ARBA00023163"/>
    </source>
</evidence>
<reference evidence="5 6" key="1">
    <citation type="submission" date="2019-01" db="EMBL/GenBank/DDBJ databases">
        <title>Genome sequence of Salinicola endophyticus REST5.</title>
        <authorList>
            <person name="Nascimento F.X."/>
        </authorList>
    </citation>
    <scope>NUCLEOTIDE SEQUENCE [LARGE SCALE GENOMIC DNA]</scope>
    <source>
        <strain evidence="5 6">REST5</strain>
    </source>
</reference>